<protein>
    <recommendedName>
        <fullName evidence="3">Secretion system C-terminal sorting domain-containing protein</fullName>
    </recommendedName>
</protein>
<dbReference type="EMBL" id="BRVO01000001">
    <property type="protein sequence ID" value="GLB48306.1"/>
    <property type="molecule type" value="Genomic_DNA"/>
</dbReference>
<gene>
    <name evidence="4" type="ORF">Y10_06740</name>
</gene>
<comment type="caution">
    <text evidence="4">The sequence shown here is derived from an EMBL/GenBank/DDBJ whole genome shotgun (WGS) entry which is preliminary data.</text>
</comment>
<dbReference type="RefSeq" id="WP_281763955.1">
    <property type="nucleotide sequence ID" value="NZ_BRVO01000001.1"/>
</dbReference>
<accession>A0ABQ5MFV8</accession>
<dbReference type="NCBIfam" id="TIGR04183">
    <property type="entry name" value="Por_Secre_tail"/>
    <property type="match status" value="1"/>
</dbReference>
<keyword evidence="1 2" id="KW-0732">Signal</keyword>
<proteinExistence type="predicted"/>
<name>A0ABQ5MFV8_9FLAO</name>
<feature type="chain" id="PRO_5045551246" description="Secretion system C-terminal sorting domain-containing protein" evidence="2">
    <location>
        <begin position="23"/>
        <end position="340"/>
    </location>
</feature>
<reference evidence="4" key="1">
    <citation type="submission" date="2022-07" db="EMBL/GenBank/DDBJ databases">
        <title>Taxonomy of Novel Oxalotrophic and Methylotrophic Bacteria.</title>
        <authorList>
            <person name="Sahin N."/>
            <person name="Tani A."/>
        </authorList>
    </citation>
    <scope>NUCLEOTIDE SEQUENCE</scope>
    <source>
        <strain evidence="4">Y10</strain>
    </source>
</reference>
<dbReference type="InterPro" id="IPR026444">
    <property type="entry name" value="Secre_tail"/>
</dbReference>
<evidence type="ECO:0000313" key="4">
    <source>
        <dbReference type="EMBL" id="GLB48306.1"/>
    </source>
</evidence>
<organism evidence="4 5">
    <name type="scientific">Neptunitalea lumnitzerae</name>
    <dbReference type="NCBI Taxonomy" id="2965509"/>
    <lineage>
        <taxon>Bacteria</taxon>
        <taxon>Pseudomonadati</taxon>
        <taxon>Bacteroidota</taxon>
        <taxon>Flavobacteriia</taxon>
        <taxon>Flavobacteriales</taxon>
        <taxon>Flavobacteriaceae</taxon>
        <taxon>Neptunitalea</taxon>
    </lineage>
</organism>
<evidence type="ECO:0000256" key="2">
    <source>
        <dbReference type="SAM" id="SignalP"/>
    </source>
</evidence>
<evidence type="ECO:0000256" key="1">
    <source>
        <dbReference type="ARBA" id="ARBA00022729"/>
    </source>
</evidence>
<dbReference type="Proteomes" id="UP001143543">
    <property type="component" value="Unassembled WGS sequence"/>
</dbReference>
<sequence>MIKNLLSLCLLSLLTYLGSAQCATDAYITTNYLDDAKILALREILSDPADPDYNNPEIPVARYQPYLEGLSVIYANANNNQVTDSMFNEFAIHAIPGNPNFSTPMAYNSINIRIPNNTPWLTTFKTTGVSGDSTLDNLMTTYNFSISNFNDLNSCNCTWFVLESTDILNVEALIDDFTAVTDISFAEAATSVSPFNYTGIAYTIDDAWGTSYNVEATNITVNNNIYTFWLYGGDCWSGCIASKSYEFQLNNDCTYTPMKTDSSELATLEVYPNPTTDFLQVKVSDLTSVENITIYNINGTLIATEKNNTRVNVSNYAPGMYFIKIVATSGASTTKKFIKL</sequence>
<keyword evidence="5" id="KW-1185">Reference proteome</keyword>
<feature type="domain" description="Secretion system C-terminal sorting" evidence="3">
    <location>
        <begin position="270"/>
        <end position="338"/>
    </location>
</feature>
<evidence type="ECO:0000259" key="3">
    <source>
        <dbReference type="Pfam" id="PF18962"/>
    </source>
</evidence>
<feature type="signal peptide" evidence="2">
    <location>
        <begin position="1"/>
        <end position="22"/>
    </location>
</feature>
<dbReference type="Pfam" id="PF18962">
    <property type="entry name" value="Por_Secre_tail"/>
    <property type="match status" value="1"/>
</dbReference>
<evidence type="ECO:0000313" key="5">
    <source>
        <dbReference type="Proteomes" id="UP001143543"/>
    </source>
</evidence>